<reference evidence="3 4" key="1">
    <citation type="submission" date="2016-05" db="EMBL/GenBank/DDBJ databases">
        <title>Whole genome sequencing of Tetragenococcus halophilus subsp. halophilus NISL 7118.</title>
        <authorList>
            <person name="Shiwa Y."/>
            <person name="Nishimura I."/>
            <person name="Yoshikawa H."/>
            <person name="Koyama Y."/>
            <person name="Oguma T."/>
        </authorList>
    </citation>
    <scope>NUCLEOTIDE SEQUENCE [LARGE SCALE GENOMIC DNA]</scope>
    <source>
        <strain evidence="3 4">NISL 7118</strain>
    </source>
</reference>
<name>A0A2H6CRM1_TETHA</name>
<dbReference type="EMBL" id="BDEC01000015">
    <property type="protein sequence ID" value="GBD67648.1"/>
    <property type="molecule type" value="Genomic_DNA"/>
</dbReference>
<evidence type="ECO:0000313" key="4">
    <source>
        <dbReference type="Proteomes" id="UP000236214"/>
    </source>
</evidence>
<dbReference type="Pfam" id="PF13556">
    <property type="entry name" value="HTH_30"/>
    <property type="match status" value="1"/>
</dbReference>
<dbReference type="InterPro" id="IPR025736">
    <property type="entry name" value="PucR_C-HTH_dom"/>
</dbReference>
<dbReference type="PANTHER" id="PTHR33744">
    <property type="entry name" value="CARBOHYDRATE DIACID REGULATOR"/>
    <property type="match status" value="1"/>
</dbReference>
<dbReference type="InterPro" id="IPR051448">
    <property type="entry name" value="CdaR-like_regulators"/>
</dbReference>
<sequence>MSVEFKSLLNLPSLREAEVVAGIDGLKRQVSSITVLEQSNVAKLREELFNQEDKYGSEIVISGLMTISHDIDAQVEIIQHLQREGEIGLILYYVGVFIPEIDQRLLDTCNKLNFPLIVMPEGEPSLRYSEVIYEVVEAIVKQEMVETSFSNQMVEQISKLPANQRNADTMLKMLTDRTHSSIVLTDMRGQIINAGTWPSISTLDLSYMVKQTTGTNIQSIETVSAVKRTIFHSGMEAIQFYMFKENQPLTENMVEQAAEVVQIFMNLWGQNYEAVNTQELVKAILNDESVKMRRLGAVLHIDVGNISNVWFVHVEEPTLQAIVMRQLKEEMTSHFNVLLVELFEQTIAVFMDEGKTNEGFDTIAFEVSEKLQQEGICHTIVQYLGMDTTSDVQAAYSKMKEYFEQAKFLYPKQKMFTQLHFQFVAECEKTIAEGEKSIHQALGALQPLIKQPELLDTLAVFLLDAQSHYAKAGKLLYVHMNTIKYRIKRINELVHYSVTKLPESLTYYRAIAIWRLLKNTEKR</sequence>
<dbReference type="Pfam" id="PF07905">
    <property type="entry name" value="PucR"/>
    <property type="match status" value="1"/>
</dbReference>
<accession>A0A2H6CRM1</accession>
<dbReference type="AlphaFoldDB" id="A0A2H6CRM1"/>
<dbReference type="RefSeq" id="WP_103103347.1">
    <property type="nucleotide sequence ID" value="NZ_BDEC01000015.1"/>
</dbReference>
<proteinExistence type="predicted"/>
<evidence type="ECO:0000313" key="3">
    <source>
        <dbReference type="EMBL" id="GBD67648.1"/>
    </source>
</evidence>
<comment type="caution">
    <text evidence="3">The sequence shown here is derived from an EMBL/GenBank/DDBJ whole genome shotgun (WGS) entry which is preliminary data.</text>
</comment>
<gene>
    <name evidence="3" type="ORF">TEHN7118_0454</name>
</gene>
<dbReference type="PANTHER" id="PTHR33744:SF16">
    <property type="entry name" value="CARBOHYDRATE DIACID REGULATOR"/>
    <property type="match status" value="1"/>
</dbReference>
<dbReference type="Gene3D" id="1.10.10.2840">
    <property type="entry name" value="PucR C-terminal helix-turn-helix domain"/>
    <property type="match status" value="1"/>
</dbReference>
<protein>
    <submittedName>
        <fullName evidence="3">Putative CadR family transcriptional regulator</fullName>
    </submittedName>
</protein>
<evidence type="ECO:0000259" key="2">
    <source>
        <dbReference type="Pfam" id="PF13556"/>
    </source>
</evidence>
<keyword evidence="4" id="KW-1185">Reference proteome</keyword>
<dbReference type="Proteomes" id="UP000236214">
    <property type="component" value="Unassembled WGS sequence"/>
</dbReference>
<organism evidence="3 4">
    <name type="scientific">Tetragenococcus halophilus subsp. halophilus</name>
    <dbReference type="NCBI Taxonomy" id="1513897"/>
    <lineage>
        <taxon>Bacteria</taxon>
        <taxon>Bacillati</taxon>
        <taxon>Bacillota</taxon>
        <taxon>Bacilli</taxon>
        <taxon>Lactobacillales</taxon>
        <taxon>Enterococcaceae</taxon>
        <taxon>Tetragenococcus</taxon>
    </lineage>
</organism>
<feature type="domain" description="Purine catabolism PurC-like" evidence="1">
    <location>
        <begin position="8"/>
        <end position="139"/>
    </location>
</feature>
<evidence type="ECO:0000259" key="1">
    <source>
        <dbReference type="Pfam" id="PF07905"/>
    </source>
</evidence>
<dbReference type="InterPro" id="IPR042070">
    <property type="entry name" value="PucR_C-HTH_sf"/>
</dbReference>
<dbReference type="InterPro" id="IPR012914">
    <property type="entry name" value="PucR_dom"/>
</dbReference>
<feature type="domain" description="PucR C-terminal helix-turn-helix" evidence="2">
    <location>
        <begin position="454"/>
        <end position="511"/>
    </location>
</feature>